<comment type="caution">
    <text evidence="1">The sequence shown here is derived from an EMBL/GenBank/DDBJ whole genome shotgun (WGS) entry which is preliminary data.</text>
</comment>
<gene>
    <name evidence="1" type="ORF">J4727_10805</name>
</gene>
<organism evidence="1 2">
    <name type="scientific">Providencia rettgeri</name>
    <dbReference type="NCBI Taxonomy" id="587"/>
    <lineage>
        <taxon>Bacteria</taxon>
        <taxon>Pseudomonadati</taxon>
        <taxon>Pseudomonadota</taxon>
        <taxon>Gammaproteobacteria</taxon>
        <taxon>Enterobacterales</taxon>
        <taxon>Morganellaceae</taxon>
        <taxon>Providencia</taxon>
    </lineage>
</organism>
<dbReference type="Proteomes" id="UP000664477">
    <property type="component" value="Unassembled WGS sequence"/>
</dbReference>
<name>A0A939NAT3_PRORE</name>
<dbReference type="EMBL" id="JAGETQ010000052">
    <property type="protein sequence ID" value="MBO1916233.1"/>
    <property type="molecule type" value="Genomic_DNA"/>
</dbReference>
<accession>A0A939NAT3</accession>
<reference evidence="1" key="1">
    <citation type="submission" date="2021-03" db="EMBL/GenBank/DDBJ databases">
        <title>Molecular epidemiology and mechanisms of colistin and carbapenem resistance in Enterobacteriaceae from clinical isolates, the environment and porcine samples in Pretoria, South Africa.</title>
        <authorList>
            <person name="Bogoshi D."/>
            <person name="Mbelle N.M."/>
            <person name="Naidoo V."/>
            <person name="Osei Sekyere J."/>
        </authorList>
    </citation>
    <scope>NUCLEOTIDE SEQUENCE</scope>
    <source>
        <strain evidence="1">C052</strain>
    </source>
</reference>
<protein>
    <submittedName>
        <fullName evidence="1">Uncharacterized protein</fullName>
    </submittedName>
</protein>
<evidence type="ECO:0000313" key="1">
    <source>
        <dbReference type="EMBL" id="MBO1916233.1"/>
    </source>
</evidence>
<evidence type="ECO:0000313" key="2">
    <source>
        <dbReference type="Proteomes" id="UP000664477"/>
    </source>
</evidence>
<dbReference type="AlphaFoldDB" id="A0A939NAT3"/>
<proteinExistence type="predicted"/>
<sequence length="94" mass="10362">MIEAPELIAAGKYTLMAESSVKLPSYKIANHSFKNSQLNLYRLTVTAYDINGNVSPQAETLIEVTNTGALTITHKNTAKEIMLSLMVKTQIYSL</sequence>